<gene>
    <name evidence="2" type="ORF">SULYE_0774</name>
</gene>
<keyword evidence="3" id="KW-1185">Reference proteome</keyword>
<dbReference type="InterPro" id="IPR036108">
    <property type="entry name" value="4pyrrol_syn_uPrphyn_synt_sf"/>
</dbReference>
<sequence length="131" mass="15133">MKNIIITREASGFEEVKDLFIKAGFNPISFPLIRFEPVEIKNLNLEDYEYLIFTSKNAVKYFFSQISKIDKKIIAVGEKTAKYLEKLGYKDIIVPEVFSAEGLKVYFEKNIDTFKDKKMALIRASEGMDTL</sequence>
<dbReference type="Gene3D" id="3.40.50.10090">
    <property type="match status" value="1"/>
</dbReference>
<dbReference type="AlphaFoldDB" id="C4FJM5"/>
<dbReference type="Pfam" id="PF02602">
    <property type="entry name" value="HEM4"/>
    <property type="match status" value="1"/>
</dbReference>
<feature type="non-terminal residue" evidence="2">
    <location>
        <position position="131"/>
    </location>
</feature>
<evidence type="ECO:0000259" key="1">
    <source>
        <dbReference type="Pfam" id="PF02602"/>
    </source>
</evidence>
<dbReference type="InterPro" id="IPR003754">
    <property type="entry name" value="4pyrrol_synth_uPrphyn_synth"/>
</dbReference>
<comment type="caution">
    <text evidence="2">The sequence shown here is derived from an EMBL/GenBank/DDBJ whole genome shotgun (WGS) entry which is preliminary data.</text>
</comment>
<evidence type="ECO:0000313" key="3">
    <source>
        <dbReference type="Proteomes" id="UP000005540"/>
    </source>
</evidence>
<organism evidence="2 3">
    <name type="scientific">Sulfurihydrogenibium yellowstonense SS-5</name>
    <dbReference type="NCBI Taxonomy" id="432331"/>
    <lineage>
        <taxon>Bacteria</taxon>
        <taxon>Pseudomonadati</taxon>
        <taxon>Aquificota</taxon>
        <taxon>Aquificia</taxon>
        <taxon>Aquificales</taxon>
        <taxon>Hydrogenothermaceae</taxon>
        <taxon>Sulfurihydrogenibium</taxon>
    </lineage>
</organism>
<name>C4FJM5_9AQUI</name>
<accession>C4FJM5</accession>
<dbReference type="CDD" id="cd06578">
    <property type="entry name" value="HemD"/>
    <property type="match status" value="1"/>
</dbReference>
<dbReference type="RefSeq" id="WP_007546589.1">
    <property type="nucleotide sequence ID" value="NZ_ABZS01000060.1"/>
</dbReference>
<dbReference type="EMBL" id="ABZS01000060">
    <property type="protein sequence ID" value="EEP60717.1"/>
    <property type="molecule type" value="Genomic_DNA"/>
</dbReference>
<dbReference type="Proteomes" id="UP000005540">
    <property type="component" value="Unassembled WGS sequence"/>
</dbReference>
<protein>
    <submittedName>
        <fullName evidence="2">Uroporphyrinogen-III synthase</fullName>
    </submittedName>
</protein>
<proteinExistence type="predicted"/>
<evidence type="ECO:0000313" key="2">
    <source>
        <dbReference type="EMBL" id="EEP60717.1"/>
    </source>
</evidence>
<dbReference type="SUPFAM" id="SSF69618">
    <property type="entry name" value="HemD-like"/>
    <property type="match status" value="1"/>
</dbReference>
<feature type="domain" description="Tetrapyrrole biosynthesis uroporphyrinogen III synthase" evidence="1">
    <location>
        <begin position="15"/>
        <end position="131"/>
    </location>
</feature>
<reference evidence="2 3" key="1">
    <citation type="submission" date="2009-04" db="EMBL/GenBank/DDBJ databases">
        <authorList>
            <person name="Reysenbach A.-L."/>
            <person name="Heidelberg J.F."/>
            <person name="Nelson W.C."/>
        </authorList>
    </citation>
    <scope>NUCLEOTIDE SEQUENCE [LARGE SCALE GENOMIC DNA]</scope>
    <source>
        <strain evidence="2 3">SS-5</strain>
    </source>
</reference>
<dbReference type="GO" id="GO:0033014">
    <property type="term" value="P:tetrapyrrole biosynthetic process"/>
    <property type="evidence" value="ECO:0007669"/>
    <property type="project" value="InterPro"/>
</dbReference>
<dbReference type="GO" id="GO:0004852">
    <property type="term" value="F:uroporphyrinogen-III synthase activity"/>
    <property type="evidence" value="ECO:0007669"/>
    <property type="project" value="InterPro"/>
</dbReference>